<evidence type="ECO:0000313" key="1">
    <source>
        <dbReference type="EMBL" id="TKJ94571.1"/>
    </source>
</evidence>
<evidence type="ECO:0000313" key="2">
    <source>
        <dbReference type="Proteomes" id="UP000306393"/>
    </source>
</evidence>
<organism evidence="1 2">
    <name type="scientific">Erwinia persicina</name>
    <dbReference type="NCBI Taxonomy" id="55211"/>
    <lineage>
        <taxon>Bacteria</taxon>
        <taxon>Pseudomonadati</taxon>
        <taxon>Pseudomonadota</taxon>
        <taxon>Gammaproteobacteria</taxon>
        <taxon>Enterobacterales</taxon>
        <taxon>Erwiniaceae</taxon>
        <taxon>Erwinia</taxon>
    </lineage>
</organism>
<protein>
    <submittedName>
        <fullName evidence="1">Uncharacterized protein</fullName>
    </submittedName>
</protein>
<proteinExistence type="predicted"/>
<name>A0A4U3FKG2_9GAMM</name>
<dbReference type="Proteomes" id="UP000306393">
    <property type="component" value="Unassembled WGS sequence"/>
</dbReference>
<gene>
    <name evidence="1" type="ORF">EpCFBP13511_03225</name>
</gene>
<accession>A0A4U3FKG2</accession>
<reference evidence="1 2" key="1">
    <citation type="journal article" date="2019" name="Sci. Rep.">
        <title>Differences in resource use lead to coexistence of seed-transmitted microbial populations.</title>
        <authorList>
            <person name="Torres-Cortes G."/>
            <person name="Garcia B.J."/>
            <person name="Compant S."/>
            <person name="Rezki S."/>
            <person name="Jones P."/>
            <person name="Preveaux A."/>
            <person name="Briand M."/>
            <person name="Roulet A."/>
            <person name="Bouchez O."/>
            <person name="Jacobson D."/>
            <person name="Barret M."/>
        </authorList>
    </citation>
    <scope>NUCLEOTIDE SEQUENCE [LARGE SCALE GENOMIC DNA]</scope>
    <source>
        <strain evidence="1 2">CFBP13511</strain>
    </source>
</reference>
<comment type="caution">
    <text evidence="1">The sequence shown here is derived from an EMBL/GenBank/DDBJ whole genome shotgun (WGS) entry which is preliminary data.</text>
</comment>
<sequence>MSLLRRIEALEATSGAQATSNGPEEIWLIGVNPDGSRECGGGWVKDKGLFRNATTEETQRHNQLALQGDHDG</sequence>
<dbReference type="AlphaFoldDB" id="A0A4U3FKG2"/>
<dbReference type="EMBL" id="QGAC01000002">
    <property type="protein sequence ID" value="TKJ94571.1"/>
    <property type="molecule type" value="Genomic_DNA"/>
</dbReference>
<dbReference type="RefSeq" id="WP_137268704.1">
    <property type="nucleotide sequence ID" value="NZ_QGAC01000002.1"/>
</dbReference>
<dbReference type="OrthoDB" id="9878315at2"/>